<keyword evidence="2" id="KW-1185">Reference proteome</keyword>
<dbReference type="GO" id="GO:0048046">
    <property type="term" value="C:apoplast"/>
    <property type="evidence" value="ECO:0007669"/>
    <property type="project" value="UniProtKB-SubCell"/>
</dbReference>
<gene>
    <name evidence="3" type="primary">LOC120276204</name>
</gene>
<proteinExistence type="inferred from homology"/>
<dbReference type="Pfam" id="PF03018">
    <property type="entry name" value="Dirigent"/>
    <property type="match status" value="1"/>
</dbReference>
<keyword evidence="1" id="KW-0052">Apoplast</keyword>
<comment type="similarity">
    <text evidence="1">Belongs to the plant dirigent protein family.</text>
</comment>
<name>A0AB40CG00_DIOCR</name>
<dbReference type="RefSeq" id="XP_039138862.1">
    <property type="nucleotide sequence ID" value="XM_039282928.1"/>
</dbReference>
<comment type="function">
    <text evidence="1">Dirigent proteins impart stereoselectivity on the phenoxy radical-coupling reaction, yielding optically active lignans from two molecules of coniferyl alcohol in the biosynthesis of lignans, flavonolignans, and alkaloids and thus plays a central role in plant secondary metabolism.</text>
</comment>
<protein>
    <recommendedName>
        <fullName evidence="1">Dirigent protein</fullName>
    </recommendedName>
</protein>
<evidence type="ECO:0000313" key="2">
    <source>
        <dbReference type="Proteomes" id="UP001515500"/>
    </source>
</evidence>
<evidence type="ECO:0000256" key="1">
    <source>
        <dbReference type="RuleBase" id="RU363099"/>
    </source>
</evidence>
<evidence type="ECO:0000313" key="3">
    <source>
        <dbReference type="RefSeq" id="XP_039138862.1"/>
    </source>
</evidence>
<keyword evidence="1" id="KW-0964">Secreted</keyword>
<organism evidence="2 3">
    <name type="scientific">Dioscorea cayennensis subsp. rotundata</name>
    <name type="common">White Guinea yam</name>
    <name type="synonym">Dioscorea rotundata</name>
    <dbReference type="NCBI Taxonomy" id="55577"/>
    <lineage>
        <taxon>Eukaryota</taxon>
        <taxon>Viridiplantae</taxon>
        <taxon>Streptophyta</taxon>
        <taxon>Embryophyta</taxon>
        <taxon>Tracheophyta</taxon>
        <taxon>Spermatophyta</taxon>
        <taxon>Magnoliopsida</taxon>
        <taxon>Liliopsida</taxon>
        <taxon>Dioscoreales</taxon>
        <taxon>Dioscoreaceae</taxon>
        <taxon>Dioscorea</taxon>
    </lineage>
</organism>
<sequence length="105" mass="11461">MTHSLTEVPPSAGKAVNVFGEVSVIDDPSQKFPNMSSKLISQPQGIRILKNVSELPVIGGSSAFRFARGYALAKTNSFNTSSGNAVAEYNVYVMHYQFSLTVFKW</sequence>
<dbReference type="GeneID" id="120276204"/>
<dbReference type="AlphaFoldDB" id="A0AB40CG00"/>
<dbReference type="Proteomes" id="UP001515500">
    <property type="component" value="Chromosome 14"/>
</dbReference>
<dbReference type="PANTHER" id="PTHR21495">
    <property type="entry name" value="NUCLEOPORIN-RELATED"/>
    <property type="match status" value="1"/>
</dbReference>
<reference evidence="3" key="1">
    <citation type="submission" date="2025-08" db="UniProtKB">
        <authorList>
            <consortium name="RefSeq"/>
        </authorList>
    </citation>
    <scope>IDENTIFICATION</scope>
</reference>
<dbReference type="InterPro" id="IPR004265">
    <property type="entry name" value="Dirigent"/>
</dbReference>
<comment type="subunit">
    <text evidence="1">Homodimer.</text>
</comment>
<accession>A0AB40CG00</accession>
<comment type="subcellular location">
    <subcellularLocation>
        <location evidence="1">Secreted</location>
        <location evidence="1">Extracellular space</location>
        <location evidence="1">Apoplast</location>
    </subcellularLocation>
</comment>